<feature type="region of interest" description="Disordered" evidence="1">
    <location>
        <begin position="70"/>
        <end position="92"/>
    </location>
</feature>
<evidence type="ECO:0000313" key="3">
    <source>
        <dbReference type="Proteomes" id="UP001497512"/>
    </source>
</evidence>
<gene>
    <name evidence="2" type="ORF">CSSPTR1EN2_LOCUS5987</name>
</gene>
<name>A0ABP0TSX6_9BRYO</name>
<evidence type="ECO:0000313" key="2">
    <source>
        <dbReference type="EMBL" id="CAK9201598.1"/>
    </source>
</evidence>
<keyword evidence="3" id="KW-1185">Reference proteome</keyword>
<reference evidence="2" key="1">
    <citation type="submission" date="2024-02" db="EMBL/GenBank/DDBJ databases">
        <authorList>
            <consortium name="ELIXIR-Norway"/>
            <consortium name="Elixir Norway"/>
        </authorList>
    </citation>
    <scope>NUCLEOTIDE SEQUENCE</scope>
</reference>
<accession>A0ABP0TSX6</accession>
<organism evidence="2 3">
    <name type="scientific">Sphagnum troendelagicum</name>
    <dbReference type="NCBI Taxonomy" id="128251"/>
    <lineage>
        <taxon>Eukaryota</taxon>
        <taxon>Viridiplantae</taxon>
        <taxon>Streptophyta</taxon>
        <taxon>Embryophyta</taxon>
        <taxon>Bryophyta</taxon>
        <taxon>Sphagnophytina</taxon>
        <taxon>Sphagnopsida</taxon>
        <taxon>Sphagnales</taxon>
        <taxon>Sphagnaceae</taxon>
        <taxon>Sphagnum</taxon>
    </lineage>
</organism>
<dbReference type="EMBL" id="OZ019905">
    <property type="protein sequence ID" value="CAK9201598.1"/>
    <property type="molecule type" value="Genomic_DNA"/>
</dbReference>
<evidence type="ECO:0000256" key="1">
    <source>
        <dbReference type="SAM" id="MobiDB-lite"/>
    </source>
</evidence>
<dbReference type="Proteomes" id="UP001497512">
    <property type="component" value="Chromosome 13"/>
</dbReference>
<sequence>MAIMTSAAQKKSMLVITYGDPTHNCQCTPGSSCDYCGSSRRGRRQGRTHVSVLASDRDLHVAQEFVNLPRLGGADDSSGSRRGGSSDGYSSVVATPADLTRLPRGTRFPCSMYYGQLQAAPSIDARRKFSSVEKSHADESYPIPIFSYPDTHRCKTLPCPYCGNGY</sequence>
<proteinExistence type="predicted"/>
<protein>
    <submittedName>
        <fullName evidence="2">Uncharacterized protein</fullName>
    </submittedName>
</protein>